<dbReference type="RefSeq" id="WP_201826115.1">
    <property type="nucleotide sequence ID" value="NZ_JAERRA010000001.1"/>
</dbReference>
<dbReference type="EMBL" id="JAERRA010000001">
    <property type="protein sequence ID" value="MBL0720223.1"/>
    <property type="molecule type" value="Genomic_DNA"/>
</dbReference>
<evidence type="ECO:0000313" key="3">
    <source>
        <dbReference type="Proteomes" id="UP000643207"/>
    </source>
</evidence>
<proteinExistence type="predicted"/>
<comment type="caution">
    <text evidence="2">The sequence shown here is derived from an EMBL/GenBank/DDBJ whole genome shotgun (WGS) entry which is preliminary data.</text>
</comment>
<evidence type="ECO:0000256" key="1">
    <source>
        <dbReference type="SAM" id="MobiDB-lite"/>
    </source>
</evidence>
<sequence>MTRKRCHRRPIVPVPPRGLRPTLAPDQVRDLALCHLVHVDAIASGQADAETLWQWAGGVLTWSRVAELSPSWDDSAREQMKAGLDLVQAVADRWIRTGRVGFTGPELVAARQLVELQDAMAEAVDRPTAIRAADWSEATLSRVRLAAMQRRQQALASQPAERLATDQAQPAQADETPHPYSRAA</sequence>
<dbReference type="Proteomes" id="UP000643207">
    <property type="component" value="Unassembled WGS sequence"/>
</dbReference>
<gene>
    <name evidence="2" type="ORF">JI742_10005</name>
</gene>
<organism evidence="2 3">
    <name type="scientific">Aquariibacter lacus</name>
    <dbReference type="NCBI Taxonomy" id="2801332"/>
    <lineage>
        <taxon>Bacteria</taxon>
        <taxon>Pseudomonadati</taxon>
        <taxon>Pseudomonadota</taxon>
        <taxon>Betaproteobacteria</taxon>
        <taxon>Burkholderiales</taxon>
        <taxon>Sphaerotilaceae</taxon>
        <taxon>Aquariibacter</taxon>
    </lineage>
</organism>
<reference evidence="2 3" key="1">
    <citation type="submission" date="2021-01" db="EMBL/GenBank/DDBJ databases">
        <title>Piscinibacter sp. Jin2 Genome sequencing and assembly.</title>
        <authorList>
            <person name="Kim I."/>
        </authorList>
    </citation>
    <scope>NUCLEOTIDE SEQUENCE [LARGE SCALE GENOMIC DNA]</scope>
    <source>
        <strain evidence="2 3">Jin2</strain>
    </source>
</reference>
<keyword evidence="3" id="KW-1185">Reference proteome</keyword>
<dbReference type="AlphaFoldDB" id="A0A9X0XHT6"/>
<evidence type="ECO:0000313" key="2">
    <source>
        <dbReference type="EMBL" id="MBL0720223.1"/>
    </source>
</evidence>
<name>A0A9X0XHT6_9BURK</name>
<protein>
    <submittedName>
        <fullName evidence="2">Uncharacterized protein</fullName>
    </submittedName>
</protein>
<accession>A0A9X0XHT6</accession>
<feature type="region of interest" description="Disordered" evidence="1">
    <location>
        <begin position="151"/>
        <end position="184"/>
    </location>
</feature>